<dbReference type="PROSITE" id="PS50297">
    <property type="entry name" value="ANK_REP_REGION"/>
    <property type="match status" value="3"/>
</dbReference>
<sequence>MFLFLNSKNIYKCTRTIHRLCYRDRLQGRARSRRRRRAIDASHHTAASRGSTRSRGRVRVFSRAQNENYSQTFSNLRSTRRELQYEIRSQPLSRCLHLRLRGRHRKIPRARSDARLPYGIGRSAAALGSGSPQVARGRTAAEEGCRSEYDRSRGSYRSARDLPETRDSRLRIHEDAIRDLRRERPNGAVDARDRLGKTALHLALTERHGKLAELLLRRGADPNLADARGSTPLRTLIHKRQRNDCSLIKFLFRVCDEVKRRVQLDTVDESGRSPVHLALEYNDAELFALLLRRGADPSATNAEGVTPLRVCLRSAKNVGLAEILFKTYEEMRQPVPIDARDSAGWTPLQWAVASVLPHAVDLLLDRGADLSSFVFPTESRFDGRFFSENGWQYKSLKLGITSGALAIADSLEKRGYELERSDALAIMKFFAEQRLYEESTDLEIRREDSKQFVKKAKKTMIKPSLSLYDLVELSPREAARRLTHRDYFEFWRSNKFRGMPIQSVALCASQLAEKLSRRFFRRWALDPLMELTHCRLPILCCEMIVEQLMNQDLYDSEERAEAPVQQIYSYTATEELRGAQVQRASTTREIIARSYSNKSSFENSLNAKNATRSHNSTHIWGKRVIAKAVHNSCSWVCRLRRPTWLAKHVRHAKCDPHGPCLDLAHLFACSLTEICVYVHTCTLHTHALYMIPKIVLPARARYMYYKIISKRRRLISYFYNCPRLTRCVVRSSVNKKS</sequence>
<organism evidence="5 6">
    <name type="scientific">Trichogramma brassicae</name>
    <dbReference type="NCBI Taxonomy" id="86971"/>
    <lineage>
        <taxon>Eukaryota</taxon>
        <taxon>Metazoa</taxon>
        <taxon>Ecdysozoa</taxon>
        <taxon>Arthropoda</taxon>
        <taxon>Hexapoda</taxon>
        <taxon>Insecta</taxon>
        <taxon>Pterygota</taxon>
        <taxon>Neoptera</taxon>
        <taxon>Endopterygota</taxon>
        <taxon>Hymenoptera</taxon>
        <taxon>Apocrita</taxon>
        <taxon>Proctotrupomorpha</taxon>
        <taxon>Chalcidoidea</taxon>
        <taxon>Trichogrammatidae</taxon>
        <taxon>Trichogramma</taxon>
    </lineage>
</organism>
<keyword evidence="1" id="KW-0677">Repeat</keyword>
<accession>A0A6H5J8N1</accession>
<evidence type="ECO:0000256" key="3">
    <source>
        <dbReference type="PROSITE-ProRule" id="PRU00023"/>
    </source>
</evidence>
<dbReference type="Gene3D" id="1.25.40.20">
    <property type="entry name" value="Ankyrin repeat-containing domain"/>
    <property type="match status" value="1"/>
</dbReference>
<feature type="region of interest" description="Disordered" evidence="4">
    <location>
        <begin position="125"/>
        <end position="162"/>
    </location>
</feature>
<dbReference type="EMBL" id="CADCXV010001472">
    <property type="protein sequence ID" value="CAB0044559.1"/>
    <property type="molecule type" value="Genomic_DNA"/>
</dbReference>
<dbReference type="Pfam" id="PF00023">
    <property type="entry name" value="Ank"/>
    <property type="match status" value="1"/>
</dbReference>
<feature type="repeat" description="ANK" evidence="3">
    <location>
        <begin position="195"/>
        <end position="227"/>
    </location>
</feature>
<reference evidence="5 6" key="1">
    <citation type="submission" date="2020-02" db="EMBL/GenBank/DDBJ databases">
        <authorList>
            <person name="Ferguson B K."/>
        </authorList>
    </citation>
    <scope>NUCLEOTIDE SEQUENCE [LARGE SCALE GENOMIC DNA]</scope>
</reference>
<keyword evidence="2 3" id="KW-0040">ANK repeat</keyword>
<dbReference type="InterPro" id="IPR002110">
    <property type="entry name" value="Ankyrin_rpt"/>
</dbReference>
<proteinExistence type="predicted"/>
<dbReference type="AlphaFoldDB" id="A0A6H5J8N1"/>
<name>A0A6H5J8N1_9HYME</name>
<dbReference type="Pfam" id="PF12796">
    <property type="entry name" value="Ank_2"/>
    <property type="match status" value="1"/>
</dbReference>
<dbReference type="Proteomes" id="UP000479190">
    <property type="component" value="Unassembled WGS sequence"/>
</dbReference>
<feature type="repeat" description="ANK" evidence="3">
    <location>
        <begin position="270"/>
        <end position="302"/>
    </location>
</feature>
<dbReference type="SMART" id="SM00248">
    <property type="entry name" value="ANK"/>
    <property type="match status" value="4"/>
</dbReference>
<dbReference type="SUPFAM" id="SSF48403">
    <property type="entry name" value="Ankyrin repeat"/>
    <property type="match status" value="1"/>
</dbReference>
<evidence type="ECO:0000256" key="1">
    <source>
        <dbReference type="ARBA" id="ARBA00022737"/>
    </source>
</evidence>
<evidence type="ECO:0000313" key="6">
    <source>
        <dbReference type="Proteomes" id="UP000479190"/>
    </source>
</evidence>
<feature type="repeat" description="ANK" evidence="3">
    <location>
        <begin position="343"/>
        <end position="371"/>
    </location>
</feature>
<dbReference type="InterPro" id="IPR036770">
    <property type="entry name" value="Ankyrin_rpt-contain_sf"/>
</dbReference>
<keyword evidence="6" id="KW-1185">Reference proteome</keyword>
<feature type="compositionally biased region" description="Basic and acidic residues" evidence="4">
    <location>
        <begin position="139"/>
        <end position="162"/>
    </location>
</feature>
<evidence type="ECO:0000313" key="5">
    <source>
        <dbReference type="EMBL" id="CAB0044559.1"/>
    </source>
</evidence>
<evidence type="ECO:0000256" key="4">
    <source>
        <dbReference type="SAM" id="MobiDB-lite"/>
    </source>
</evidence>
<gene>
    <name evidence="5" type="ORF">TBRA_LOCUS16147</name>
</gene>
<dbReference type="PANTHER" id="PTHR24198:SF165">
    <property type="entry name" value="ANKYRIN REPEAT-CONTAINING PROTEIN-RELATED"/>
    <property type="match status" value="1"/>
</dbReference>
<dbReference type="PROSITE" id="PS50088">
    <property type="entry name" value="ANK_REPEAT"/>
    <property type="match status" value="3"/>
</dbReference>
<protein>
    <submittedName>
        <fullName evidence="5">Uncharacterized protein</fullName>
    </submittedName>
</protein>
<dbReference type="PANTHER" id="PTHR24198">
    <property type="entry name" value="ANKYRIN REPEAT AND PROTEIN KINASE DOMAIN-CONTAINING PROTEIN"/>
    <property type="match status" value="1"/>
</dbReference>
<feature type="region of interest" description="Disordered" evidence="4">
    <location>
        <begin position="32"/>
        <end position="56"/>
    </location>
</feature>
<evidence type="ECO:0000256" key="2">
    <source>
        <dbReference type="ARBA" id="ARBA00023043"/>
    </source>
</evidence>
<dbReference type="OrthoDB" id="1577640at2759"/>